<evidence type="ECO:0000313" key="1">
    <source>
        <dbReference type="EMBL" id="KEQ93375.1"/>
    </source>
</evidence>
<accession>A0A074Y6P3</accession>
<dbReference type="RefSeq" id="XP_013341774.1">
    <property type="nucleotide sequence ID" value="XM_013486320.1"/>
</dbReference>
<dbReference type="AlphaFoldDB" id="A0A074Y6P3"/>
<name>A0A074Y6P3_AURSE</name>
<sequence length="366" mass="42007">MDMEDYAELPLDPTVSRLFVNDLKHFKGYERLGSRFKKFWEKHLSYGVGGAEPSKTYLGAFVQKLCDSMLGPQHWMVRADQGRFWNDPVDYHSQSTSKLAFLQVLGDIDVDSYRSWNGALHLENSSSLLTLPTLKSFEGRGIVGSFGPYNKNLHSKLPLTHLRNLELEHCKIDLRHLKALLESCSELLSLKVDCPHAFGRHALGPDSTNINLTKTLEPMSNTLERLTMVLFGDVIVKPLDLRSFRKLRYLEVEQGLLLHKNSPYLHEILPGSIEHVKIRGANGHYLTHVDSSFSALELNRFSFPHLNTLTSSHYEYDDCLEEMLCDRYHGYGDEDIDSFERAERLDVELTVEYELYPCEIDSDEDH</sequence>
<keyword evidence="2" id="KW-1185">Reference proteome</keyword>
<evidence type="ECO:0000313" key="2">
    <source>
        <dbReference type="Proteomes" id="UP000030641"/>
    </source>
</evidence>
<reference evidence="1 2" key="1">
    <citation type="journal article" date="2014" name="BMC Genomics">
        <title>Genome sequencing of four Aureobasidium pullulans varieties: biotechnological potential, stress tolerance, and description of new species.</title>
        <authorList>
            <person name="Gostin Ar C."/>
            <person name="Ohm R.A."/>
            <person name="Kogej T."/>
            <person name="Sonjak S."/>
            <person name="Turk M."/>
            <person name="Zajc J."/>
            <person name="Zalar P."/>
            <person name="Grube M."/>
            <person name="Sun H."/>
            <person name="Han J."/>
            <person name="Sharma A."/>
            <person name="Chiniquy J."/>
            <person name="Ngan C.Y."/>
            <person name="Lipzen A."/>
            <person name="Barry K."/>
            <person name="Grigoriev I.V."/>
            <person name="Gunde-Cimerman N."/>
        </authorList>
    </citation>
    <scope>NUCLEOTIDE SEQUENCE [LARGE SCALE GENOMIC DNA]</scope>
    <source>
        <strain evidence="1 2">EXF-2481</strain>
    </source>
</reference>
<gene>
    <name evidence="1" type="ORF">AUEXF2481DRAFT_31392</name>
</gene>
<dbReference type="OrthoDB" id="3823100at2759"/>
<evidence type="ECO:0008006" key="3">
    <source>
        <dbReference type="Google" id="ProtNLM"/>
    </source>
</evidence>
<dbReference type="GeneID" id="25364420"/>
<proteinExistence type="predicted"/>
<dbReference type="HOGENOM" id="CLU_756455_0_0_1"/>
<protein>
    <recommendedName>
        <fullName evidence="3">F-box domain-containing protein</fullName>
    </recommendedName>
</protein>
<dbReference type="EMBL" id="KL584766">
    <property type="protein sequence ID" value="KEQ93375.1"/>
    <property type="molecule type" value="Genomic_DNA"/>
</dbReference>
<organism evidence="1 2">
    <name type="scientific">Aureobasidium subglaciale (strain EXF-2481)</name>
    <name type="common">Aureobasidium pullulans var. subglaciale</name>
    <dbReference type="NCBI Taxonomy" id="1043005"/>
    <lineage>
        <taxon>Eukaryota</taxon>
        <taxon>Fungi</taxon>
        <taxon>Dikarya</taxon>
        <taxon>Ascomycota</taxon>
        <taxon>Pezizomycotina</taxon>
        <taxon>Dothideomycetes</taxon>
        <taxon>Dothideomycetidae</taxon>
        <taxon>Dothideales</taxon>
        <taxon>Saccotheciaceae</taxon>
        <taxon>Aureobasidium</taxon>
    </lineage>
</organism>
<dbReference type="Proteomes" id="UP000030641">
    <property type="component" value="Unassembled WGS sequence"/>
</dbReference>
<dbReference type="InParanoid" id="A0A074Y6P3"/>